<dbReference type="KEGG" id="ccac:CcaHIS019_0200270"/>
<evidence type="ECO:0000313" key="3">
    <source>
        <dbReference type="EMBL" id="BEI88665.1"/>
    </source>
</evidence>
<protein>
    <submittedName>
        <fullName evidence="3">Uncharacterized protein</fullName>
    </submittedName>
</protein>
<feature type="compositionally biased region" description="Basic and acidic residues" evidence="2">
    <location>
        <begin position="211"/>
        <end position="231"/>
    </location>
</feature>
<dbReference type="Proteomes" id="UP001233271">
    <property type="component" value="Chromosome 2"/>
</dbReference>
<accession>A0AA48I7T5</accession>
<keyword evidence="4" id="KW-1185">Reference proteome</keyword>
<dbReference type="RefSeq" id="XP_060453931.1">
    <property type="nucleotide sequence ID" value="XM_060596993.1"/>
</dbReference>
<keyword evidence="1" id="KW-0175">Coiled coil</keyword>
<reference evidence="3" key="1">
    <citation type="journal article" date="2023" name="BMC Genomics">
        <title>Chromosome-level genome assemblies of Cutaneotrichosporon spp. (Trichosporonales, Basidiomycota) reveal imbalanced evolution between nucleotide sequences and chromosome synteny.</title>
        <authorList>
            <person name="Kobayashi Y."/>
            <person name="Kayamori A."/>
            <person name="Aoki K."/>
            <person name="Shiwa Y."/>
            <person name="Matsutani M."/>
            <person name="Fujita N."/>
            <person name="Sugita T."/>
            <person name="Iwasaki W."/>
            <person name="Tanaka N."/>
            <person name="Takashima M."/>
        </authorList>
    </citation>
    <scope>NUCLEOTIDE SEQUENCE</scope>
    <source>
        <strain evidence="3">HIS019</strain>
    </source>
</reference>
<proteinExistence type="predicted"/>
<dbReference type="EMBL" id="AP028213">
    <property type="protein sequence ID" value="BEI88665.1"/>
    <property type="molecule type" value="Genomic_DNA"/>
</dbReference>
<feature type="coiled-coil region" evidence="1">
    <location>
        <begin position="247"/>
        <end position="281"/>
    </location>
</feature>
<evidence type="ECO:0000313" key="4">
    <source>
        <dbReference type="Proteomes" id="UP001233271"/>
    </source>
</evidence>
<gene>
    <name evidence="3" type="ORF">CcaverHIS019_0200270</name>
</gene>
<name>A0AA48I7T5_9TREE</name>
<dbReference type="AlphaFoldDB" id="A0AA48I7T5"/>
<sequence>MTSTPQQALEGERFRRKHLSLMLGGLDAMTAFKAAVGSTPGRVHPNVVRATPFFANRGPSRRIGTVVNTYALTLRSVSDDENRNLEKLFFDENAILLPSRLACSGCADGRVKCFARREGTGYVCAATSEPFGEDKAVLQWVTHWRESAPYDYCGSEAEWLSDLDEVIVGLRQHVPKQGERRWPANTNADQLVRAGVVGEKDLNHDAVTPKQEGDDSEPPRKRRYRSPDSRDLLEADEASLGAIAVGIEQLDFRKAELQDKQKRLKVDLRDRTNEVRRMREEMLALGDSKLLWNSDEGKGRGNGP</sequence>
<evidence type="ECO:0000256" key="1">
    <source>
        <dbReference type="SAM" id="Coils"/>
    </source>
</evidence>
<organism evidence="3 4">
    <name type="scientific">Cutaneotrichosporon cavernicola</name>
    <dbReference type="NCBI Taxonomy" id="279322"/>
    <lineage>
        <taxon>Eukaryota</taxon>
        <taxon>Fungi</taxon>
        <taxon>Dikarya</taxon>
        <taxon>Basidiomycota</taxon>
        <taxon>Agaricomycotina</taxon>
        <taxon>Tremellomycetes</taxon>
        <taxon>Trichosporonales</taxon>
        <taxon>Trichosporonaceae</taxon>
        <taxon>Cutaneotrichosporon</taxon>
    </lineage>
</organism>
<dbReference type="GeneID" id="85492536"/>
<evidence type="ECO:0000256" key="2">
    <source>
        <dbReference type="SAM" id="MobiDB-lite"/>
    </source>
</evidence>
<feature type="region of interest" description="Disordered" evidence="2">
    <location>
        <begin position="198"/>
        <end position="231"/>
    </location>
</feature>